<name>A0ABR6BS75_9PSEU</name>
<gene>
    <name evidence="1" type="ORF">BC739_006714</name>
</gene>
<sequence length="643" mass="67961">MSRCGQRAVTTTVIGGPGITVTGSGASAQTTYTVAVDGTTVAGDGLAWHAGRLTTRLAPGGGLELDPTGALRTTGGGEPGGASGGVTVAALEQIDHDLVGGVMGAGFLLKPPDLLASYTYGAQLGLDLLHVPVRFLSDGTPVVSALETCGLLDSWPIMGQADPHAEHVQDQDPHRWRVATQRPGATLQPQQPAVEDPTRGWFGYLEPGQFGATTLADLFHAVGGRTVLLLELSWPAVDGAGHFVHPTPAWRTEVFLRRVLGLVQQFGLTQSVIVTTQRTSLPGNTGNQPLDVLARFADAGITVGPTIATQDQLDAHPITSWSSSWRWVFANRALPRASLEELVAHTANTVLYVVTRHHLRTGLVNSAVQTPGASGVGAKGVLTADAEYYGGITTGRPFSGLRYRKQVSTWRFGTVPVGLLPAGEETLAAMPARARGFSYAGYEACWMGPATPRSPESNTAWVLHGYLAPNASPGSYWLDWGTGFGDLGGGPYGWTAVAFGVRTDHGFQDPPVDVTAIGDPRYLLDSGYMMVFDTNGYGFLWGFDQGVKTVLGPGTRPYGPPQPGIPQWFRIGVNPNGIKVSKVSTSLGMLGDTIWESRTDLARAHRGGYVYFGRLGSQNAQWEGFHVNPVLPSSGAPPNGPTN</sequence>
<proteinExistence type="predicted"/>
<evidence type="ECO:0000313" key="2">
    <source>
        <dbReference type="Proteomes" id="UP000517916"/>
    </source>
</evidence>
<reference evidence="1 2" key="1">
    <citation type="submission" date="2020-08" db="EMBL/GenBank/DDBJ databases">
        <title>Genomic Encyclopedia of Archaeal and Bacterial Type Strains, Phase II (KMG-II): from individual species to whole genera.</title>
        <authorList>
            <person name="Goeker M."/>
        </authorList>
    </citation>
    <scope>NUCLEOTIDE SEQUENCE [LARGE SCALE GENOMIC DNA]</scope>
    <source>
        <strain evidence="1 2">DSM 43850</strain>
    </source>
</reference>
<organism evidence="1 2">
    <name type="scientific">Kutzneria viridogrisea</name>
    <dbReference type="NCBI Taxonomy" id="47990"/>
    <lineage>
        <taxon>Bacteria</taxon>
        <taxon>Bacillati</taxon>
        <taxon>Actinomycetota</taxon>
        <taxon>Actinomycetes</taxon>
        <taxon>Pseudonocardiales</taxon>
        <taxon>Pseudonocardiaceae</taxon>
        <taxon>Kutzneria</taxon>
    </lineage>
</organism>
<comment type="caution">
    <text evidence="1">The sequence shown here is derived from an EMBL/GenBank/DDBJ whole genome shotgun (WGS) entry which is preliminary data.</text>
</comment>
<keyword evidence="2" id="KW-1185">Reference proteome</keyword>
<dbReference type="RefSeq" id="WP_182839410.1">
    <property type="nucleotide sequence ID" value="NZ_BAAABQ010000017.1"/>
</dbReference>
<dbReference type="EMBL" id="JACJID010000005">
    <property type="protein sequence ID" value="MBA8929496.1"/>
    <property type="molecule type" value="Genomic_DNA"/>
</dbReference>
<evidence type="ECO:0000313" key="1">
    <source>
        <dbReference type="EMBL" id="MBA8929496.1"/>
    </source>
</evidence>
<dbReference type="Proteomes" id="UP000517916">
    <property type="component" value="Unassembled WGS sequence"/>
</dbReference>
<protein>
    <submittedName>
        <fullName evidence="1">Uncharacterized protein</fullName>
    </submittedName>
</protein>
<accession>A0ABR6BS75</accession>